<dbReference type="EMBL" id="EQ962658">
    <property type="protein sequence ID" value="EED13866.1"/>
    <property type="molecule type" value="Genomic_DNA"/>
</dbReference>
<accession>B8MMU9</accession>
<dbReference type="InParanoid" id="B8MMU9"/>
<organism evidence="2 3">
    <name type="scientific">Talaromyces stipitatus (strain ATCC 10500 / CBS 375.48 / QM 6759 / NRRL 1006)</name>
    <name type="common">Penicillium stipitatum</name>
    <dbReference type="NCBI Taxonomy" id="441959"/>
    <lineage>
        <taxon>Eukaryota</taxon>
        <taxon>Fungi</taxon>
        <taxon>Dikarya</taxon>
        <taxon>Ascomycota</taxon>
        <taxon>Pezizomycotina</taxon>
        <taxon>Eurotiomycetes</taxon>
        <taxon>Eurotiomycetidae</taxon>
        <taxon>Eurotiales</taxon>
        <taxon>Trichocomaceae</taxon>
        <taxon>Talaromyces</taxon>
        <taxon>Talaromyces sect. Talaromyces</taxon>
    </lineage>
</organism>
<feature type="compositionally biased region" description="Basic and acidic residues" evidence="1">
    <location>
        <begin position="54"/>
        <end position="63"/>
    </location>
</feature>
<feature type="region of interest" description="Disordered" evidence="1">
    <location>
        <begin position="54"/>
        <end position="102"/>
    </location>
</feature>
<feature type="compositionally biased region" description="Acidic residues" evidence="1">
    <location>
        <begin position="71"/>
        <end position="80"/>
    </location>
</feature>
<sequence length="208" mass="23691">MGSRYPIYDELTKYQALRYCRDIEQFVARYGDRTDTPGIPPSIDQQDFLREYQDQPLENDLRESLAANEAPQEESEEEPEERTGERTDSNFGPEFGPEEEPRTAARVDVLALIEGLRRSGKPYISHFCKIPQGASIPNFHGTDIQTGKMLMMYDLIIQQLKLGSCNDVVAISKTDCENLWTGQHRAGHWGAAKDVLEKLLPQSDQERI</sequence>
<evidence type="ECO:0000313" key="2">
    <source>
        <dbReference type="EMBL" id="EED13866.1"/>
    </source>
</evidence>
<evidence type="ECO:0000313" key="3">
    <source>
        <dbReference type="Proteomes" id="UP000001745"/>
    </source>
</evidence>
<gene>
    <name evidence="2" type="ORF">TSTA_101060</name>
</gene>
<dbReference type="Proteomes" id="UP000001745">
    <property type="component" value="Unassembled WGS sequence"/>
</dbReference>
<reference evidence="3" key="1">
    <citation type="journal article" date="2015" name="Genome Announc.">
        <title>Genome sequence of the AIDS-associated pathogen Penicillium marneffei (ATCC18224) and its near taxonomic relative Talaromyces stipitatus (ATCC10500).</title>
        <authorList>
            <person name="Nierman W.C."/>
            <person name="Fedorova-Abrams N.D."/>
            <person name="Andrianopoulos A."/>
        </authorList>
    </citation>
    <scope>NUCLEOTIDE SEQUENCE [LARGE SCALE GENOMIC DNA]</scope>
    <source>
        <strain evidence="3">ATCC 10500 / CBS 375.48 / QM 6759 / NRRL 1006</strain>
    </source>
</reference>
<dbReference type="VEuPathDB" id="FungiDB:TSTA_101060"/>
<name>B8MMU9_TALSN</name>
<evidence type="ECO:0000256" key="1">
    <source>
        <dbReference type="SAM" id="MobiDB-lite"/>
    </source>
</evidence>
<protein>
    <submittedName>
        <fullName evidence="2">Uncharacterized protein</fullName>
    </submittedName>
</protein>
<proteinExistence type="predicted"/>
<dbReference type="RefSeq" id="XP_002486104.1">
    <property type="nucleotide sequence ID" value="XM_002486059.1"/>
</dbReference>
<keyword evidence="3" id="KW-1185">Reference proteome</keyword>
<dbReference type="AlphaFoldDB" id="B8MMU9"/>
<dbReference type="GeneID" id="8101794"/>
<dbReference type="HOGENOM" id="CLU_1321678_0_0_1"/>